<comment type="caution">
    <text evidence="1">The sequence shown here is derived from an EMBL/GenBank/DDBJ whole genome shotgun (WGS) entry which is preliminary data.</text>
</comment>
<proteinExistence type="predicted"/>
<accession>A0ACB7SEV1</accession>
<protein>
    <submittedName>
        <fullName evidence="1">Uncharacterized protein</fullName>
    </submittedName>
</protein>
<organism evidence="1 2">
    <name type="scientific">Hyalomma asiaticum</name>
    <name type="common">Tick</name>
    <dbReference type="NCBI Taxonomy" id="266040"/>
    <lineage>
        <taxon>Eukaryota</taxon>
        <taxon>Metazoa</taxon>
        <taxon>Ecdysozoa</taxon>
        <taxon>Arthropoda</taxon>
        <taxon>Chelicerata</taxon>
        <taxon>Arachnida</taxon>
        <taxon>Acari</taxon>
        <taxon>Parasitiformes</taxon>
        <taxon>Ixodida</taxon>
        <taxon>Ixodoidea</taxon>
        <taxon>Ixodidae</taxon>
        <taxon>Hyalomminae</taxon>
        <taxon>Hyalomma</taxon>
    </lineage>
</organism>
<sequence>MTRSGGEASLVKGPVLVLAPVYFGYSTSGAKEAGLFRDPGDAVLSRNCNSLVNTICSLLVCPAIVVTAVFLLLERTRDPKLIGLRAYEEADNYGLADWGNVSDFLPSSNHATPLRGEILDVGDVLWNVDVNFTEEEPDIPVKCTYITRTSDTRGKSAGHEKRGE</sequence>
<evidence type="ECO:0000313" key="1">
    <source>
        <dbReference type="EMBL" id="KAH6932607.1"/>
    </source>
</evidence>
<dbReference type="EMBL" id="CM023484">
    <property type="protein sequence ID" value="KAH6932607.1"/>
    <property type="molecule type" value="Genomic_DNA"/>
</dbReference>
<gene>
    <name evidence="1" type="ORF">HPB50_008028</name>
</gene>
<evidence type="ECO:0000313" key="2">
    <source>
        <dbReference type="Proteomes" id="UP000821845"/>
    </source>
</evidence>
<name>A0ACB7SEV1_HYAAI</name>
<dbReference type="Proteomes" id="UP000821845">
    <property type="component" value="Chromosome 4"/>
</dbReference>
<reference evidence="1" key="1">
    <citation type="submission" date="2020-05" db="EMBL/GenBank/DDBJ databases">
        <title>Large-scale comparative analyses of tick genomes elucidate their genetic diversity and vector capacities.</title>
        <authorList>
            <person name="Jia N."/>
            <person name="Wang J."/>
            <person name="Shi W."/>
            <person name="Du L."/>
            <person name="Sun Y."/>
            <person name="Zhan W."/>
            <person name="Jiang J."/>
            <person name="Wang Q."/>
            <person name="Zhang B."/>
            <person name="Ji P."/>
            <person name="Sakyi L.B."/>
            <person name="Cui X."/>
            <person name="Yuan T."/>
            <person name="Jiang B."/>
            <person name="Yang W."/>
            <person name="Lam T.T.-Y."/>
            <person name="Chang Q."/>
            <person name="Ding S."/>
            <person name="Wang X."/>
            <person name="Zhu J."/>
            <person name="Ruan X."/>
            <person name="Zhao L."/>
            <person name="Wei J."/>
            <person name="Que T."/>
            <person name="Du C."/>
            <person name="Cheng J."/>
            <person name="Dai P."/>
            <person name="Han X."/>
            <person name="Huang E."/>
            <person name="Gao Y."/>
            <person name="Liu J."/>
            <person name="Shao H."/>
            <person name="Ye R."/>
            <person name="Li L."/>
            <person name="Wei W."/>
            <person name="Wang X."/>
            <person name="Wang C."/>
            <person name="Yang T."/>
            <person name="Huo Q."/>
            <person name="Li W."/>
            <person name="Guo W."/>
            <person name="Chen H."/>
            <person name="Zhou L."/>
            <person name="Ni X."/>
            <person name="Tian J."/>
            <person name="Zhou Y."/>
            <person name="Sheng Y."/>
            <person name="Liu T."/>
            <person name="Pan Y."/>
            <person name="Xia L."/>
            <person name="Li J."/>
            <person name="Zhao F."/>
            <person name="Cao W."/>
        </authorList>
    </citation>
    <scope>NUCLEOTIDE SEQUENCE</scope>
    <source>
        <strain evidence="1">Hyas-2018</strain>
    </source>
</reference>
<keyword evidence="2" id="KW-1185">Reference proteome</keyword>